<proteinExistence type="predicted"/>
<reference evidence="1 2" key="1">
    <citation type="submission" date="2017-07" db="EMBL/GenBank/DDBJ databases">
        <title>Isolation and whole genome analysis of endospore-forming bacteria from heroin.</title>
        <authorList>
            <person name="Kalinowski J."/>
            <person name="Ahrens B."/>
            <person name="Al-Dilaimi A."/>
            <person name="Winkler A."/>
            <person name="Wibberg D."/>
            <person name="Schleenbecker U."/>
            <person name="Ruckert C."/>
            <person name="Wolfel R."/>
            <person name="Grass G."/>
        </authorList>
    </citation>
    <scope>NUCLEOTIDE SEQUENCE [LARGE SCALE GENOMIC DNA]</scope>
    <source>
        <strain evidence="1 2">7521-2</strain>
    </source>
</reference>
<dbReference type="PROSITE" id="PS51186">
    <property type="entry name" value="GNAT"/>
    <property type="match status" value="1"/>
</dbReference>
<dbReference type="InterPro" id="IPR016181">
    <property type="entry name" value="Acyl_CoA_acyltransferase"/>
</dbReference>
<dbReference type="AlphaFoldDB" id="A0A268FIZ2"/>
<dbReference type="Proteomes" id="UP000216961">
    <property type="component" value="Unassembled WGS sequence"/>
</dbReference>
<comment type="caution">
    <text evidence="1">The sequence shown here is derived from an EMBL/GenBank/DDBJ whole genome shotgun (WGS) entry which is preliminary data.</text>
</comment>
<dbReference type="SUPFAM" id="SSF55729">
    <property type="entry name" value="Acyl-CoA N-acyltransferases (Nat)"/>
    <property type="match status" value="1"/>
</dbReference>
<evidence type="ECO:0000313" key="1">
    <source>
        <dbReference type="EMBL" id="PAD85338.1"/>
    </source>
</evidence>
<gene>
    <name evidence="1" type="ORF">CHH57_00260</name>
</gene>
<dbReference type="RefSeq" id="WP_095328329.1">
    <property type="nucleotide sequence ID" value="NZ_CP026031.1"/>
</dbReference>
<name>A0A268FIZ2_NIACI</name>
<dbReference type="GO" id="GO:0016747">
    <property type="term" value="F:acyltransferase activity, transferring groups other than amino-acyl groups"/>
    <property type="evidence" value="ECO:0007669"/>
    <property type="project" value="InterPro"/>
</dbReference>
<evidence type="ECO:0000313" key="2">
    <source>
        <dbReference type="Proteomes" id="UP000216961"/>
    </source>
</evidence>
<dbReference type="Pfam" id="PF00583">
    <property type="entry name" value="Acetyltransf_1"/>
    <property type="match status" value="1"/>
</dbReference>
<accession>A0A268FIZ2</accession>
<protein>
    <submittedName>
        <fullName evidence="1">N-acetyltransferase</fullName>
    </submittedName>
</protein>
<dbReference type="EMBL" id="NPBQ01000001">
    <property type="protein sequence ID" value="PAD85338.1"/>
    <property type="molecule type" value="Genomic_DNA"/>
</dbReference>
<sequence>MTGNIEQFVTLLPVNKNMLVDFKQELHEAFLKGLKDSFPEHDNPTEIAPVPPEKDVDKMLTEPDAEIYHLVMNGEKLGGAVLKIDEDTQHNEVVFLYMNANAHGKGIGTKAWQAIEAAYPETKVWELYTPYFEKRNIHFYVNKCGFHIVEFLHRGNPGPDFEVDETKPDTEYEFFHFKKVMKK</sequence>
<dbReference type="InterPro" id="IPR000182">
    <property type="entry name" value="GNAT_dom"/>
</dbReference>
<organism evidence="1 2">
    <name type="scientific">Niallia circulans</name>
    <name type="common">Bacillus circulans</name>
    <dbReference type="NCBI Taxonomy" id="1397"/>
    <lineage>
        <taxon>Bacteria</taxon>
        <taxon>Bacillati</taxon>
        <taxon>Bacillota</taxon>
        <taxon>Bacilli</taxon>
        <taxon>Bacillales</taxon>
        <taxon>Bacillaceae</taxon>
        <taxon>Niallia</taxon>
    </lineage>
</organism>
<dbReference type="KEGG" id="bcir:C2I06_04555"/>
<dbReference type="Gene3D" id="3.40.630.30">
    <property type="match status" value="1"/>
</dbReference>